<organism evidence="3 4">
    <name type="scientific">Duganella qianjiadongensis</name>
    <dbReference type="NCBI Taxonomy" id="2692176"/>
    <lineage>
        <taxon>Bacteria</taxon>
        <taxon>Pseudomonadati</taxon>
        <taxon>Pseudomonadota</taxon>
        <taxon>Betaproteobacteria</taxon>
        <taxon>Burkholderiales</taxon>
        <taxon>Oxalobacteraceae</taxon>
        <taxon>Telluria group</taxon>
        <taxon>Duganella</taxon>
    </lineage>
</organism>
<accession>A0ABW9VR46</accession>
<feature type="signal peptide" evidence="2">
    <location>
        <begin position="1"/>
        <end position="28"/>
    </location>
</feature>
<dbReference type="EMBL" id="WWCM01000030">
    <property type="protein sequence ID" value="MYM42051.1"/>
    <property type="molecule type" value="Genomic_DNA"/>
</dbReference>
<feature type="chain" id="PRO_5045145637" description="MSHA biogenesis protein MshK" evidence="2">
    <location>
        <begin position="29"/>
        <end position="155"/>
    </location>
</feature>
<sequence length="155" mass="15827">MSSTPIRLSQAALALSLLLAATMAPARAQTLGRLFATPAERDAMEGQRSAGVGGNMQQAAAPSAPPAPFQPAPAAEPAPAPAGSATLSMSGSLRSSTGRSTVWLNNVAQNDGQNSFSNTGANAVTITLSNGKRVVLKPGQRYDLDTARVKDVNEP</sequence>
<name>A0ABW9VR46_9BURK</name>
<evidence type="ECO:0000313" key="3">
    <source>
        <dbReference type="EMBL" id="MYM42051.1"/>
    </source>
</evidence>
<feature type="region of interest" description="Disordered" evidence="1">
    <location>
        <begin position="43"/>
        <end position="97"/>
    </location>
</feature>
<reference evidence="3 4" key="1">
    <citation type="submission" date="2019-12" db="EMBL/GenBank/DDBJ databases">
        <title>Novel species isolated from a subtropical stream in China.</title>
        <authorList>
            <person name="Lu H."/>
        </authorList>
    </citation>
    <scope>NUCLEOTIDE SEQUENCE [LARGE SCALE GENOMIC DNA]</scope>
    <source>
        <strain evidence="3 4">CY13W</strain>
    </source>
</reference>
<proteinExistence type="predicted"/>
<evidence type="ECO:0008006" key="5">
    <source>
        <dbReference type="Google" id="ProtNLM"/>
    </source>
</evidence>
<keyword evidence="4" id="KW-1185">Reference proteome</keyword>
<evidence type="ECO:0000256" key="2">
    <source>
        <dbReference type="SAM" id="SignalP"/>
    </source>
</evidence>
<evidence type="ECO:0000256" key="1">
    <source>
        <dbReference type="SAM" id="MobiDB-lite"/>
    </source>
</evidence>
<keyword evidence="2" id="KW-0732">Signal</keyword>
<comment type="caution">
    <text evidence="3">The sequence shown here is derived from an EMBL/GenBank/DDBJ whole genome shotgun (WGS) entry which is preliminary data.</text>
</comment>
<evidence type="ECO:0000313" key="4">
    <source>
        <dbReference type="Proteomes" id="UP000478090"/>
    </source>
</evidence>
<feature type="compositionally biased region" description="Pro residues" evidence="1">
    <location>
        <begin position="63"/>
        <end position="80"/>
    </location>
</feature>
<dbReference type="Proteomes" id="UP000478090">
    <property type="component" value="Unassembled WGS sequence"/>
</dbReference>
<feature type="compositionally biased region" description="Low complexity" evidence="1">
    <location>
        <begin position="81"/>
        <end position="97"/>
    </location>
</feature>
<gene>
    <name evidence="3" type="ORF">GTP27_22365</name>
</gene>
<protein>
    <recommendedName>
        <fullName evidence="5">MSHA biogenesis protein MshK</fullName>
    </recommendedName>
</protein>
<dbReference type="RefSeq" id="WP_161041303.1">
    <property type="nucleotide sequence ID" value="NZ_WWCM01000030.1"/>
</dbReference>